<proteinExistence type="predicted"/>
<evidence type="ECO:0000256" key="1">
    <source>
        <dbReference type="ARBA" id="ARBA00022490"/>
    </source>
</evidence>
<name>A0A552UF65_9SPHN</name>
<dbReference type="CDD" id="cd00498">
    <property type="entry name" value="Hsp33"/>
    <property type="match status" value="1"/>
</dbReference>
<dbReference type="PIRSF" id="PIRSF005261">
    <property type="entry name" value="Heat_shock_Hsp33"/>
    <property type="match status" value="1"/>
</dbReference>
<comment type="caution">
    <text evidence="6">The sequence shown here is derived from an EMBL/GenBank/DDBJ whole genome shotgun (WGS) entry which is preliminary data.</text>
</comment>
<dbReference type="GO" id="GO:0051082">
    <property type="term" value="F:unfolded protein binding"/>
    <property type="evidence" value="ECO:0007669"/>
    <property type="project" value="InterPro"/>
</dbReference>
<dbReference type="SUPFAM" id="SSF118352">
    <property type="entry name" value="HSP33 redox switch-like"/>
    <property type="match status" value="1"/>
</dbReference>
<dbReference type="InterPro" id="IPR016154">
    <property type="entry name" value="Heat_shock_Hsp33_C"/>
</dbReference>
<dbReference type="InterPro" id="IPR016153">
    <property type="entry name" value="Heat_shock_Hsp33_N"/>
</dbReference>
<reference evidence="6 7" key="1">
    <citation type="submission" date="2019-07" db="EMBL/GenBank/DDBJ databases">
        <title>Novel species isolated from glacier.</title>
        <authorList>
            <person name="Liu Q."/>
            <person name="Xin Y.-H."/>
        </authorList>
    </citation>
    <scope>NUCLEOTIDE SEQUENCE [LARGE SCALE GENOMIC DNA]</scope>
    <source>
        <strain evidence="6 7">LB1R16</strain>
    </source>
</reference>
<evidence type="ECO:0000256" key="5">
    <source>
        <dbReference type="ARBA" id="ARBA00023284"/>
    </source>
</evidence>
<dbReference type="InterPro" id="IPR023212">
    <property type="entry name" value="Hsp33_helix_hairpin_bin_dom_sf"/>
</dbReference>
<dbReference type="Pfam" id="PF01430">
    <property type="entry name" value="HSP33"/>
    <property type="match status" value="1"/>
</dbReference>
<dbReference type="SUPFAM" id="SSF64397">
    <property type="entry name" value="Hsp33 domain"/>
    <property type="match status" value="1"/>
</dbReference>
<protein>
    <submittedName>
        <fullName evidence="6">Hsp33 family molecular chaperone HslO</fullName>
    </submittedName>
</protein>
<evidence type="ECO:0000313" key="6">
    <source>
        <dbReference type="EMBL" id="TRW16844.1"/>
    </source>
</evidence>
<evidence type="ECO:0000256" key="4">
    <source>
        <dbReference type="ARBA" id="ARBA00023186"/>
    </source>
</evidence>
<dbReference type="Gene3D" id="1.10.287.480">
    <property type="entry name" value="helix hairpin bin"/>
    <property type="match status" value="1"/>
</dbReference>
<keyword evidence="7" id="KW-1185">Reference proteome</keyword>
<dbReference type="EMBL" id="VJWA01000001">
    <property type="protein sequence ID" value="TRW16844.1"/>
    <property type="molecule type" value="Genomic_DNA"/>
</dbReference>
<dbReference type="GO" id="GO:0042026">
    <property type="term" value="P:protein refolding"/>
    <property type="evidence" value="ECO:0007669"/>
    <property type="project" value="TreeGrafter"/>
</dbReference>
<dbReference type="GO" id="GO:0044183">
    <property type="term" value="F:protein folding chaperone"/>
    <property type="evidence" value="ECO:0007669"/>
    <property type="project" value="TreeGrafter"/>
</dbReference>
<dbReference type="RefSeq" id="WP_143554388.1">
    <property type="nucleotide sequence ID" value="NZ_VJWA01000001.1"/>
</dbReference>
<keyword evidence="3" id="KW-1015">Disulfide bond</keyword>
<dbReference type="GO" id="GO:0005737">
    <property type="term" value="C:cytoplasm"/>
    <property type="evidence" value="ECO:0007669"/>
    <property type="project" value="InterPro"/>
</dbReference>
<organism evidence="6 7">
    <name type="scientific">Glacieibacterium frigidum</name>
    <dbReference type="NCBI Taxonomy" id="2593303"/>
    <lineage>
        <taxon>Bacteria</taxon>
        <taxon>Pseudomonadati</taxon>
        <taxon>Pseudomonadota</taxon>
        <taxon>Alphaproteobacteria</taxon>
        <taxon>Sphingomonadales</taxon>
        <taxon>Sphingosinicellaceae</taxon>
        <taxon>Glacieibacterium</taxon>
    </lineage>
</organism>
<evidence type="ECO:0000256" key="3">
    <source>
        <dbReference type="ARBA" id="ARBA00023157"/>
    </source>
</evidence>
<keyword evidence="4" id="KW-0143">Chaperone</keyword>
<evidence type="ECO:0000256" key="2">
    <source>
        <dbReference type="ARBA" id="ARBA00022833"/>
    </source>
</evidence>
<keyword evidence="5" id="KW-0676">Redox-active center</keyword>
<dbReference type="OrthoDB" id="9793753at2"/>
<keyword evidence="2" id="KW-0862">Zinc</keyword>
<dbReference type="Gene3D" id="3.90.1280.10">
    <property type="entry name" value="HSP33 redox switch-like"/>
    <property type="match status" value="1"/>
</dbReference>
<keyword evidence="1" id="KW-0963">Cytoplasm</keyword>
<accession>A0A552UF65</accession>
<evidence type="ECO:0000313" key="7">
    <source>
        <dbReference type="Proteomes" id="UP000317894"/>
    </source>
</evidence>
<dbReference type="Gene3D" id="3.55.30.10">
    <property type="entry name" value="Hsp33 domain"/>
    <property type="match status" value="1"/>
</dbReference>
<gene>
    <name evidence="6" type="ORF">FMM06_01145</name>
</gene>
<dbReference type="Proteomes" id="UP000317894">
    <property type="component" value="Unassembled WGS sequence"/>
</dbReference>
<sequence>MLETLAPAADRSLGFSVAARNVRGRVVRLDAALNAVLSAHAYPQPIANLLAEALTLTALLGGTMQDGAGSLTLQAQSSGGAVDLLVCDYANGQVRGYVRHDPEMLGDAHDLPGLFGTGHLAITLDASATSERYQGIVPLEGASLSDAITGYFEGSEQLPTLVRVAVSGDAATGWIAGGILIQHLARSEIGGERLAVAIDEGRAHPDWEHVVALASTVSPAELTDPELSAETLLWRLFHEEEVRVVEGLVPARGCRCSPAHIATVLGKFPEAERAEMRGDDGKIRVDCEFCARTWVIDV</sequence>
<dbReference type="InterPro" id="IPR000397">
    <property type="entry name" value="Heat_shock_Hsp33"/>
</dbReference>
<dbReference type="AlphaFoldDB" id="A0A552UF65"/>
<dbReference type="PANTHER" id="PTHR30111:SF1">
    <property type="entry name" value="33 KDA CHAPERONIN"/>
    <property type="match status" value="1"/>
</dbReference>
<dbReference type="PANTHER" id="PTHR30111">
    <property type="entry name" value="33 KDA CHAPERONIN"/>
    <property type="match status" value="1"/>
</dbReference>